<feature type="domain" description="WH2" evidence="2">
    <location>
        <begin position="274"/>
        <end position="291"/>
    </location>
</feature>
<feature type="region of interest" description="Disordered" evidence="1">
    <location>
        <begin position="377"/>
        <end position="429"/>
    </location>
</feature>
<dbReference type="PROSITE" id="PS51082">
    <property type="entry name" value="WH2"/>
    <property type="match status" value="1"/>
</dbReference>
<feature type="compositionally biased region" description="Low complexity" evidence="1">
    <location>
        <begin position="100"/>
        <end position="121"/>
    </location>
</feature>
<dbReference type="InterPro" id="IPR003124">
    <property type="entry name" value="WH2_dom"/>
</dbReference>
<feature type="compositionally biased region" description="Acidic residues" evidence="1">
    <location>
        <begin position="532"/>
        <end position="552"/>
    </location>
</feature>
<evidence type="ECO:0000256" key="1">
    <source>
        <dbReference type="SAM" id="MobiDB-lite"/>
    </source>
</evidence>
<feature type="region of interest" description="Disordered" evidence="1">
    <location>
        <begin position="446"/>
        <end position="495"/>
    </location>
</feature>
<protein>
    <submittedName>
        <fullName evidence="3">Glutamic acid-rich protein-like isoform X1</fullName>
    </submittedName>
</protein>
<keyword evidence="4" id="KW-1185">Reference proteome</keyword>
<feature type="compositionally biased region" description="Basic and acidic residues" evidence="1">
    <location>
        <begin position="138"/>
        <end position="152"/>
    </location>
</feature>
<feature type="compositionally biased region" description="Basic and acidic residues" evidence="1">
    <location>
        <begin position="390"/>
        <end position="429"/>
    </location>
</feature>
<feature type="compositionally biased region" description="Acidic residues" evidence="1">
    <location>
        <begin position="624"/>
        <end position="659"/>
    </location>
</feature>
<accession>A0ABD2BPH2</accession>
<dbReference type="Proteomes" id="UP001607303">
    <property type="component" value="Unassembled WGS sequence"/>
</dbReference>
<feature type="region of interest" description="Disordered" evidence="1">
    <location>
        <begin position="517"/>
        <end position="560"/>
    </location>
</feature>
<evidence type="ECO:0000313" key="4">
    <source>
        <dbReference type="Proteomes" id="UP001607303"/>
    </source>
</evidence>
<feature type="region of interest" description="Disordered" evidence="1">
    <location>
        <begin position="1"/>
        <end position="232"/>
    </location>
</feature>
<feature type="compositionally biased region" description="Low complexity" evidence="1">
    <location>
        <begin position="7"/>
        <end position="18"/>
    </location>
</feature>
<feature type="compositionally biased region" description="Pro residues" evidence="1">
    <location>
        <begin position="178"/>
        <end position="192"/>
    </location>
</feature>
<evidence type="ECO:0000313" key="3">
    <source>
        <dbReference type="EMBL" id="KAL2734580.1"/>
    </source>
</evidence>
<dbReference type="Pfam" id="PF02205">
    <property type="entry name" value="WH2"/>
    <property type="match status" value="1"/>
</dbReference>
<feature type="compositionally biased region" description="Acidic residues" evidence="1">
    <location>
        <begin position="455"/>
        <end position="495"/>
    </location>
</feature>
<dbReference type="EMBL" id="JAYRBN010000071">
    <property type="protein sequence ID" value="KAL2734580.1"/>
    <property type="molecule type" value="Genomic_DNA"/>
</dbReference>
<feature type="region of interest" description="Disordered" evidence="1">
    <location>
        <begin position="610"/>
        <end position="676"/>
    </location>
</feature>
<proteinExistence type="predicted"/>
<comment type="caution">
    <text evidence="3">The sequence shown here is derived from an EMBL/GenBank/DDBJ whole genome shotgun (WGS) entry which is preliminary data.</text>
</comment>
<organism evidence="3 4">
    <name type="scientific">Vespula maculifrons</name>
    <name type="common">Eastern yellow jacket</name>
    <name type="synonym">Wasp</name>
    <dbReference type="NCBI Taxonomy" id="7453"/>
    <lineage>
        <taxon>Eukaryota</taxon>
        <taxon>Metazoa</taxon>
        <taxon>Ecdysozoa</taxon>
        <taxon>Arthropoda</taxon>
        <taxon>Hexapoda</taxon>
        <taxon>Insecta</taxon>
        <taxon>Pterygota</taxon>
        <taxon>Neoptera</taxon>
        <taxon>Endopterygota</taxon>
        <taxon>Hymenoptera</taxon>
        <taxon>Apocrita</taxon>
        <taxon>Aculeata</taxon>
        <taxon>Vespoidea</taxon>
        <taxon>Vespidae</taxon>
        <taxon>Vespinae</taxon>
        <taxon>Vespula</taxon>
    </lineage>
</organism>
<feature type="compositionally biased region" description="Basic and acidic residues" evidence="1">
    <location>
        <begin position="660"/>
        <end position="673"/>
    </location>
</feature>
<feature type="compositionally biased region" description="Basic and acidic residues" evidence="1">
    <location>
        <begin position="39"/>
        <end position="49"/>
    </location>
</feature>
<feature type="compositionally biased region" description="Polar residues" evidence="1">
    <location>
        <begin position="157"/>
        <end position="171"/>
    </location>
</feature>
<feature type="compositionally biased region" description="Polar residues" evidence="1">
    <location>
        <begin position="57"/>
        <end position="92"/>
    </location>
</feature>
<sequence length="726" mass="82938">MPGAGGQPPQQRTTFRPPWVKDGGPNPLPMPTAPWTLNSRRDSKSKAEEPPAFTKVTLKSVSKPTESVQQSTEPGQQATRKQSKITIIPSQPKSDKNSNAAATAAATATTTKTKTTSSTPPSSKPRENGRQEPNSRPQLERQVRIERSRSRGDTIPLSKSESSTGAPTLSKSSSRAAIPPPPPPRPPPPPPSRSILKDIPPLTENQEKQLEMLKSRPRKRPDWASMMKEVESGRRLRHVTCNDRSAPLIERVNKVTADPAGKAHFVFESEKSNMHNQLLKQIQEGVKLKSVKTNDRSKPILEGLRKFRRQLTIEEQMQKVEVEDEPDDVIDDDDIDAVRDDLQSTKQMLAIELRNKEALERENKRLQARILNLEAEVERSRSQKNVQEYKQQDEKLTESLREEARTARKDAERLEKEYASTAEERDKYKNELEEMKRMYANLEKRMKAGEGWVDNSDDDDDDNDDDYDDDNDDDDDDDDDNDTEPIVELAEDNTEEAWYNFSGMALAGCPSAKDVARIASQKSMDNKQQDMSETEEEEEEEEESTEEEEEEDSKASAEKRLQREIKLLSSKVKNFMDKAVNARKERHALKEQIKQQQKLLKEEKRKFKHLQKEVDKMAKLMADTEGDDEEEEEEEEEEETESEESESEESEEEEESDIDEVGHTTEQEKDILQKRVKRHENRLAALKKGNYLLKAQVDRLKDDLAKQREESITLQEDLDSVLAELG</sequence>
<feature type="compositionally biased region" description="Basic and acidic residues" evidence="1">
    <location>
        <begin position="205"/>
        <end position="214"/>
    </location>
</feature>
<evidence type="ECO:0000259" key="2">
    <source>
        <dbReference type="PROSITE" id="PS51082"/>
    </source>
</evidence>
<name>A0ABD2BPH2_VESMC</name>
<gene>
    <name evidence="3" type="ORF">V1477_013757</name>
</gene>
<dbReference type="AlphaFoldDB" id="A0ABD2BPH2"/>
<reference evidence="3 4" key="1">
    <citation type="journal article" date="2024" name="Ann. Entomol. Soc. Am.">
        <title>Genomic analyses of the southern and eastern yellowjacket wasps (Hymenoptera: Vespidae) reveal evolutionary signatures of social life.</title>
        <authorList>
            <person name="Catto M.A."/>
            <person name="Caine P.B."/>
            <person name="Orr S.E."/>
            <person name="Hunt B.G."/>
            <person name="Goodisman M.A.D."/>
        </authorList>
    </citation>
    <scope>NUCLEOTIDE SEQUENCE [LARGE SCALE GENOMIC DNA]</scope>
    <source>
        <strain evidence="3">232</strain>
        <tissue evidence="3">Head and thorax</tissue>
    </source>
</reference>